<evidence type="ECO:0000256" key="1">
    <source>
        <dbReference type="ARBA" id="ARBA00022898"/>
    </source>
</evidence>
<accession>A0A1H1GXN8</accession>
<dbReference type="PIRSF" id="PIRSF004848">
    <property type="entry name" value="YBL036c_PLPDEIII"/>
    <property type="match status" value="1"/>
</dbReference>
<dbReference type="SMR" id="A0A1H1GXN8"/>
<dbReference type="InterPro" id="IPR011078">
    <property type="entry name" value="PyrdxlP_homeostasis"/>
</dbReference>
<gene>
    <name evidence="6" type="ORF">SAMN04489742_4409</name>
</gene>
<dbReference type="PANTHER" id="PTHR10146">
    <property type="entry name" value="PROLINE SYNTHETASE CO-TRANSCRIBED BACTERIAL HOMOLOG PROTEIN"/>
    <property type="match status" value="1"/>
</dbReference>
<dbReference type="HAMAP" id="MF_02087">
    <property type="entry name" value="PLP_homeostasis"/>
    <property type="match status" value="1"/>
</dbReference>
<proteinExistence type="inferred from homology"/>
<dbReference type="InterPro" id="IPR029066">
    <property type="entry name" value="PLP-binding_barrel"/>
</dbReference>
<dbReference type="PANTHER" id="PTHR10146:SF14">
    <property type="entry name" value="PYRIDOXAL PHOSPHATE HOMEOSTASIS PROTEIN"/>
    <property type="match status" value="1"/>
</dbReference>
<keyword evidence="7" id="KW-1185">Reference proteome</keyword>
<comment type="similarity">
    <text evidence="2 4">Belongs to the pyridoxal phosphate-binding protein YggS/PROSC family.</text>
</comment>
<dbReference type="OrthoDB" id="9804072at2"/>
<dbReference type="GO" id="GO:0030170">
    <property type="term" value="F:pyridoxal phosphate binding"/>
    <property type="evidence" value="ECO:0007669"/>
    <property type="project" value="UniProtKB-UniRule"/>
</dbReference>
<dbReference type="Gene3D" id="3.20.20.10">
    <property type="entry name" value="Alanine racemase"/>
    <property type="match status" value="1"/>
</dbReference>
<dbReference type="RefSeq" id="WP_074702606.1">
    <property type="nucleotide sequence ID" value="NZ_CP018863.1"/>
</dbReference>
<dbReference type="NCBIfam" id="TIGR00044">
    <property type="entry name" value="YggS family pyridoxal phosphate-dependent enzyme"/>
    <property type="match status" value="1"/>
</dbReference>
<evidence type="ECO:0000256" key="2">
    <source>
        <dbReference type="HAMAP-Rule" id="MF_02087"/>
    </source>
</evidence>
<dbReference type="STRING" id="37928.SAMN04489742_4409"/>
<evidence type="ECO:0000313" key="6">
    <source>
        <dbReference type="EMBL" id="SDR17992.1"/>
    </source>
</evidence>
<dbReference type="InterPro" id="IPR001608">
    <property type="entry name" value="Ala_racemase_N"/>
</dbReference>
<dbReference type="AlphaFoldDB" id="A0A1H1GXN8"/>
<keyword evidence="1 2" id="KW-0663">Pyridoxal phosphate</keyword>
<feature type="modified residue" description="N6-(pyridoxal phosphate)lysine" evidence="2 3">
    <location>
        <position position="40"/>
    </location>
</feature>
<dbReference type="KEGG" id="acry:AC20117_17340"/>
<evidence type="ECO:0000256" key="3">
    <source>
        <dbReference type="PIRSR" id="PIRSR004848-1"/>
    </source>
</evidence>
<dbReference type="EMBL" id="FNKH01000002">
    <property type="protein sequence ID" value="SDR17992.1"/>
    <property type="molecule type" value="Genomic_DNA"/>
</dbReference>
<comment type="cofactor">
    <cofactor evidence="3">
        <name>pyridoxal 5'-phosphate</name>
        <dbReference type="ChEBI" id="CHEBI:597326"/>
    </cofactor>
</comment>
<dbReference type="Proteomes" id="UP000181917">
    <property type="component" value="Unassembled WGS sequence"/>
</dbReference>
<organism evidence="6 7">
    <name type="scientific">Crystallibacter crystallopoietes</name>
    <dbReference type="NCBI Taxonomy" id="37928"/>
    <lineage>
        <taxon>Bacteria</taxon>
        <taxon>Bacillati</taxon>
        <taxon>Actinomycetota</taxon>
        <taxon>Actinomycetes</taxon>
        <taxon>Micrococcales</taxon>
        <taxon>Micrococcaceae</taxon>
        <taxon>Crystallibacter</taxon>
    </lineage>
</organism>
<evidence type="ECO:0000259" key="5">
    <source>
        <dbReference type="Pfam" id="PF01168"/>
    </source>
</evidence>
<evidence type="ECO:0000313" key="7">
    <source>
        <dbReference type="Proteomes" id="UP000181917"/>
    </source>
</evidence>
<feature type="domain" description="Alanine racemase N-terminal" evidence="5">
    <location>
        <begin position="14"/>
        <end position="253"/>
    </location>
</feature>
<sequence>MTEMDRTEELRRNLAKVRTRIEAAAAQRTGPAPELIVVTKFFPAADVAALAALGVADVGENRDQEASQKAAELADTAAGESLRWHFIGQLQKNKAKSVVRYAHAVHSVDRSSLIGALGKAMVVEQERRSAANLPPRPELLCLIQVDLDERTEVPEAGEAAGPRGGAQPEQIEELARAIDSASGLRLGGLMAVAPLGTDPAPAFDRLMDYSAKLREIFPSASMVSAGMSQDLEAAIAAGATHLRVGSDVLGPRPALR</sequence>
<reference evidence="6 7" key="1">
    <citation type="submission" date="2016-10" db="EMBL/GenBank/DDBJ databases">
        <authorList>
            <person name="de Groot N.N."/>
        </authorList>
    </citation>
    <scope>NUCLEOTIDE SEQUENCE [LARGE SCALE GENOMIC DNA]</scope>
    <source>
        <strain evidence="6 7">DSM 20117</strain>
    </source>
</reference>
<comment type="function">
    <text evidence="2">Pyridoxal 5'-phosphate (PLP)-binding protein, which is involved in PLP homeostasis.</text>
</comment>
<evidence type="ECO:0000256" key="4">
    <source>
        <dbReference type="RuleBase" id="RU004514"/>
    </source>
</evidence>
<dbReference type="Pfam" id="PF01168">
    <property type="entry name" value="Ala_racemase_N"/>
    <property type="match status" value="1"/>
</dbReference>
<name>A0A1H1GXN8_9MICC</name>
<protein>
    <recommendedName>
        <fullName evidence="2">Pyridoxal phosphate homeostasis protein</fullName>
        <shortName evidence="2">PLP homeostasis protein</shortName>
    </recommendedName>
</protein>
<dbReference type="PROSITE" id="PS01211">
    <property type="entry name" value="UPF0001"/>
    <property type="match status" value="1"/>
</dbReference>
<dbReference type="SUPFAM" id="SSF51419">
    <property type="entry name" value="PLP-binding barrel"/>
    <property type="match status" value="1"/>
</dbReference>